<sequence length="659" mass="76142">MQRKEEIRIPWSNGIAGHAAEYRDKEDRFSNLVDSRTGYETDNMLYTPILDKDGQVVGVAQIIKKCQNGEVSSVEGSEKVFSHYLQLCGIGFRYAELYQRFELENKRNQVLLDLIRMIFEEQSTVAQIVHRIMTHAQSFFPVERCQVLLLSENTQTFTRIFDLDIKGMTVENVDSSSLFEGRFPINMGITGCVATTGETLNIPDVHMDDRFDPSVEENSNFCHHSILCMPIRNASKNIVGVCQLINKLSGIPFTKADEHIFEVFATLCGLGIQHAQLYERAMKAVAKTKVVLEVLSFHATAPLEEAQELSREYQIPSTETYKLRDLKFDYFSLNDKETLKASLRMFVDLDLTQRFGIEYDVLCRWLLSVKNNYRPVAYHNWRHAFNVAQMMFTILRVSKLDLVLGEIETLSLFIASLCHDLDHRGTNNSFQKKSNSALAQLYSTSTMEHHHFDQCIMLLNSEGNQILSHLTPEEYIKVIHVLKDAILTTDLDLYYKRQFSFTQMARKGNYTWKNENNRELIRAMLMTACDIGAITKPWKIQKKVAELIANEFFEQGDIEKQLQLEPIDMMNRDKKDKLPWMQVAFIDSTCLPLYEAFAMISDELSPLLEGVKENRAQWLKLAEEKRTFVLVMKTRTELFLKLLFEIQFTEDIGNNLKMC</sequence>
<dbReference type="PRINTS" id="PR00387">
    <property type="entry name" value="PDIESTERASE1"/>
</dbReference>
<evidence type="ECO:0000259" key="9">
    <source>
        <dbReference type="PROSITE" id="PS51845"/>
    </source>
</evidence>
<dbReference type="Gene3D" id="1.10.1300.10">
    <property type="entry name" value="3'5'-cyclic nucleotide phosphodiesterase, catalytic domain"/>
    <property type="match status" value="1"/>
</dbReference>
<dbReference type="InterPro" id="IPR036971">
    <property type="entry name" value="PDEase_catalytic_dom_sf"/>
</dbReference>
<dbReference type="EMBL" id="BPLQ01005367">
    <property type="protein sequence ID" value="GIY14468.1"/>
    <property type="molecule type" value="Genomic_DNA"/>
</dbReference>
<dbReference type="GO" id="GO:0004114">
    <property type="term" value="F:3',5'-cyclic-nucleotide phosphodiesterase activity"/>
    <property type="evidence" value="ECO:0007669"/>
    <property type="project" value="InterPro"/>
</dbReference>
<comment type="similarity">
    <text evidence="1 8">Belongs to the cyclic nucleotide phosphodiesterase family.</text>
</comment>
<feature type="binding site" evidence="7">
    <location>
        <position position="530"/>
    </location>
    <ligand>
        <name>Zn(2+)</name>
        <dbReference type="ChEBI" id="CHEBI:29105"/>
        <label>1</label>
    </ligand>
</feature>
<feature type="binding site" evidence="6">
    <location>
        <position position="582"/>
    </location>
    <ligand>
        <name>AMP</name>
        <dbReference type="ChEBI" id="CHEBI:456215"/>
    </ligand>
</feature>
<dbReference type="AlphaFoldDB" id="A0AAV4QWQ4"/>
<feature type="binding site" evidence="7">
    <location>
        <position position="420"/>
    </location>
    <ligand>
        <name>Zn(2+)</name>
        <dbReference type="ChEBI" id="CHEBI:29105"/>
        <label>1</label>
    </ligand>
</feature>
<keyword evidence="4 8" id="KW-0378">Hydrolase</keyword>
<feature type="binding site" evidence="7">
    <location>
        <position position="420"/>
    </location>
    <ligand>
        <name>Zn(2+)</name>
        <dbReference type="ChEBI" id="CHEBI:29105"/>
        <label>2</label>
    </ligand>
</feature>
<gene>
    <name evidence="10" type="primary">Pde11</name>
    <name evidence="10" type="ORF">CDAR_526601</name>
</gene>
<evidence type="ECO:0000313" key="11">
    <source>
        <dbReference type="Proteomes" id="UP001054837"/>
    </source>
</evidence>
<dbReference type="CDD" id="cd00077">
    <property type="entry name" value="HDc"/>
    <property type="match status" value="1"/>
</dbReference>
<evidence type="ECO:0000313" key="10">
    <source>
        <dbReference type="EMBL" id="GIY14468.1"/>
    </source>
</evidence>
<dbReference type="InterPro" id="IPR029016">
    <property type="entry name" value="GAF-like_dom_sf"/>
</dbReference>
<evidence type="ECO:0000256" key="3">
    <source>
        <dbReference type="ARBA" id="ARBA00022723"/>
    </source>
</evidence>
<keyword evidence="3 7" id="KW-0479">Metal-binding</keyword>
<dbReference type="PANTHER" id="PTHR11347">
    <property type="entry name" value="CYCLIC NUCLEOTIDE PHOSPHODIESTERASE"/>
    <property type="match status" value="1"/>
</dbReference>
<feature type="binding site" evidence="6">
    <location>
        <position position="530"/>
    </location>
    <ligand>
        <name>AMP</name>
        <dbReference type="ChEBI" id="CHEBI:456215"/>
    </ligand>
</feature>
<dbReference type="Proteomes" id="UP001054837">
    <property type="component" value="Unassembled WGS sequence"/>
</dbReference>
<evidence type="ECO:0000256" key="4">
    <source>
        <dbReference type="ARBA" id="ARBA00022801"/>
    </source>
</evidence>
<dbReference type="InterPro" id="IPR023088">
    <property type="entry name" value="PDEase"/>
</dbReference>
<evidence type="ECO:0000256" key="1">
    <source>
        <dbReference type="ARBA" id="ARBA00007648"/>
    </source>
</evidence>
<protein>
    <recommendedName>
        <fullName evidence="8">Phosphodiesterase</fullName>
        <ecNumber evidence="8">3.1.4.-</ecNumber>
    </recommendedName>
</protein>
<feature type="binding site" evidence="7">
    <location>
        <position position="383"/>
    </location>
    <ligand>
        <name>Zn(2+)</name>
        <dbReference type="ChEBI" id="CHEBI:29105"/>
        <label>1</label>
    </ligand>
</feature>
<evidence type="ECO:0000256" key="2">
    <source>
        <dbReference type="ARBA" id="ARBA00022535"/>
    </source>
</evidence>
<comment type="cofactor">
    <cofactor evidence="8">
        <name>a divalent metal cation</name>
        <dbReference type="ChEBI" id="CHEBI:60240"/>
    </cofactor>
    <text evidence="8">Binds 2 divalent metal cations per subunit. Site 1 may preferentially bind zinc ions, while site 2 has a preference for magnesium and/or manganese ions.</text>
</comment>
<evidence type="ECO:0000256" key="7">
    <source>
        <dbReference type="PIRSR" id="PIRSR623088-3"/>
    </source>
</evidence>
<dbReference type="SUPFAM" id="SSF55781">
    <property type="entry name" value="GAF domain-like"/>
    <property type="match status" value="2"/>
</dbReference>
<feature type="binding site" evidence="7">
    <location>
        <position position="419"/>
    </location>
    <ligand>
        <name>Zn(2+)</name>
        <dbReference type="ChEBI" id="CHEBI:29105"/>
        <label>1</label>
    </ligand>
</feature>
<feature type="domain" description="PDEase" evidence="9">
    <location>
        <begin position="302"/>
        <end position="625"/>
    </location>
</feature>
<organism evidence="10 11">
    <name type="scientific">Caerostris darwini</name>
    <dbReference type="NCBI Taxonomy" id="1538125"/>
    <lineage>
        <taxon>Eukaryota</taxon>
        <taxon>Metazoa</taxon>
        <taxon>Ecdysozoa</taxon>
        <taxon>Arthropoda</taxon>
        <taxon>Chelicerata</taxon>
        <taxon>Arachnida</taxon>
        <taxon>Araneae</taxon>
        <taxon>Araneomorphae</taxon>
        <taxon>Entelegynae</taxon>
        <taxon>Araneoidea</taxon>
        <taxon>Araneidae</taxon>
        <taxon>Caerostris</taxon>
    </lineage>
</organism>
<feature type="binding site" evidence="6">
    <location>
        <position position="420"/>
    </location>
    <ligand>
        <name>AMP</name>
        <dbReference type="ChEBI" id="CHEBI:456215"/>
    </ligand>
</feature>
<proteinExistence type="inferred from homology"/>
<dbReference type="EC" id="3.1.4.-" evidence="8"/>
<dbReference type="GO" id="GO:0046872">
    <property type="term" value="F:metal ion binding"/>
    <property type="evidence" value="ECO:0007669"/>
    <property type="project" value="UniProtKB-KW"/>
</dbReference>
<evidence type="ECO:0000256" key="8">
    <source>
        <dbReference type="RuleBase" id="RU363067"/>
    </source>
</evidence>
<dbReference type="Pfam" id="PF01590">
    <property type="entry name" value="GAF"/>
    <property type="match status" value="1"/>
</dbReference>
<comment type="caution">
    <text evidence="10">The sequence shown here is derived from an EMBL/GenBank/DDBJ whole genome shotgun (WGS) entry which is preliminary data.</text>
</comment>
<accession>A0AAV4QWQ4</accession>
<dbReference type="SMART" id="SM00065">
    <property type="entry name" value="GAF"/>
    <property type="match status" value="1"/>
</dbReference>
<dbReference type="Pfam" id="PF00233">
    <property type="entry name" value="PDEase_I"/>
    <property type="match status" value="1"/>
</dbReference>
<dbReference type="InterPro" id="IPR003018">
    <property type="entry name" value="GAF"/>
</dbReference>
<dbReference type="PROSITE" id="PS00126">
    <property type="entry name" value="PDEASE_I_1"/>
    <property type="match status" value="1"/>
</dbReference>
<dbReference type="InterPro" id="IPR003607">
    <property type="entry name" value="HD/PDEase_dom"/>
</dbReference>
<dbReference type="Gene3D" id="3.30.450.40">
    <property type="match status" value="2"/>
</dbReference>
<dbReference type="InterPro" id="IPR002073">
    <property type="entry name" value="PDEase_catalytic_dom"/>
</dbReference>
<dbReference type="InterPro" id="IPR023174">
    <property type="entry name" value="PDEase_CS"/>
</dbReference>
<dbReference type="SMART" id="SM00471">
    <property type="entry name" value="HDc"/>
    <property type="match status" value="1"/>
</dbReference>
<keyword evidence="2" id="KW-0140">cGMP</keyword>
<evidence type="ECO:0000256" key="6">
    <source>
        <dbReference type="PIRSR" id="PIRSR623088-2"/>
    </source>
</evidence>
<dbReference type="FunFam" id="1.10.1300.10:FF:000003">
    <property type="entry name" value="Phosphodiesterase"/>
    <property type="match status" value="1"/>
</dbReference>
<name>A0AAV4QWQ4_9ARAC</name>
<dbReference type="GO" id="GO:0007165">
    <property type="term" value="P:signal transduction"/>
    <property type="evidence" value="ECO:0007669"/>
    <property type="project" value="InterPro"/>
</dbReference>
<dbReference type="FunFam" id="3.30.450.40:FF:000032">
    <property type="entry name" value="Phosphodiesterase"/>
    <property type="match status" value="1"/>
</dbReference>
<feature type="binding site" evidence="6">
    <location>
        <begin position="379"/>
        <end position="383"/>
    </location>
    <ligand>
        <name>AMP</name>
        <dbReference type="ChEBI" id="CHEBI:456215"/>
    </ligand>
</feature>
<dbReference type="SUPFAM" id="SSF109604">
    <property type="entry name" value="HD-domain/PDEase-like"/>
    <property type="match status" value="1"/>
</dbReference>
<reference evidence="10 11" key="1">
    <citation type="submission" date="2021-06" db="EMBL/GenBank/DDBJ databases">
        <title>Caerostris darwini draft genome.</title>
        <authorList>
            <person name="Kono N."/>
            <person name="Arakawa K."/>
        </authorList>
    </citation>
    <scope>NUCLEOTIDE SEQUENCE [LARGE SCALE GENOMIC DNA]</scope>
</reference>
<feature type="active site" description="Proton donor" evidence="5">
    <location>
        <position position="379"/>
    </location>
</feature>
<evidence type="ECO:0000256" key="5">
    <source>
        <dbReference type="PIRSR" id="PIRSR623088-1"/>
    </source>
</evidence>
<keyword evidence="11" id="KW-1185">Reference proteome</keyword>
<dbReference type="PROSITE" id="PS51845">
    <property type="entry name" value="PDEASE_I_2"/>
    <property type="match status" value="1"/>
</dbReference>